<evidence type="ECO:0000313" key="3">
    <source>
        <dbReference type="Proteomes" id="UP000001861"/>
    </source>
</evidence>
<name>D6RMN2_COPC7</name>
<comment type="caution">
    <text evidence="2">The sequence shown here is derived from an EMBL/GenBank/DDBJ whole genome shotgun (WGS) entry which is preliminary data.</text>
</comment>
<evidence type="ECO:0000313" key="2">
    <source>
        <dbReference type="EMBL" id="EFI27634.1"/>
    </source>
</evidence>
<dbReference type="EMBL" id="AACS02000005">
    <property type="protein sequence ID" value="EFI27634.1"/>
    <property type="molecule type" value="Genomic_DNA"/>
</dbReference>
<feature type="region of interest" description="Disordered" evidence="1">
    <location>
        <begin position="1"/>
        <end position="20"/>
    </location>
</feature>
<dbReference type="GeneID" id="9379950"/>
<dbReference type="VEuPathDB" id="FungiDB:CC1G_14560"/>
<dbReference type="HOGENOM" id="CLU_1602630_0_0_1"/>
<dbReference type="KEGG" id="cci:CC1G_14560"/>
<evidence type="ECO:0000256" key="1">
    <source>
        <dbReference type="SAM" id="MobiDB-lite"/>
    </source>
</evidence>
<dbReference type="InParanoid" id="D6RMN2"/>
<gene>
    <name evidence="2" type="ORF">CC1G_14560</name>
</gene>
<keyword evidence="3" id="KW-1185">Reference proteome</keyword>
<reference evidence="2 3" key="1">
    <citation type="journal article" date="2010" name="Proc. Natl. Acad. Sci. U.S.A.">
        <title>Insights into evolution of multicellular fungi from the assembled chromosomes of the mushroom Coprinopsis cinerea (Coprinus cinereus).</title>
        <authorList>
            <person name="Stajich J.E."/>
            <person name="Wilke S.K."/>
            <person name="Ahren D."/>
            <person name="Au C.H."/>
            <person name="Birren B.W."/>
            <person name="Borodovsky M."/>
            <person name="Burns C."/>
            <person name="Canback B."/>
            <person name="Casselton L.A."/>
            <person name="Cheng C.K."/>
            <person name="Deng J."/>
            <person name="Dietrich F.S."/>
            <person name="Fargo D.C."/>
            <person name="Farman M.L."/>
            <person name="Gathman A.C."/>
            <person name="Goldberg J."/>
            <person name="Guigo R."/>
            <person name="Hoegger P.J."/>
            <person name="Hooker J.B."/>
            <person name="Huggins A."/>
            <person name="James T.Y."/>
            <person name="Kamada T."/>
            <person name="Kilaru S."/>
            <person name="Kodira C."/>
            <person name="Kues U."/>
            <person name="Kupfer D."/>
            <person name="Kwan H.S."/>
            <person name="Lomsadze A."/>
            <person name="Li W."/>
            <person name="Lilly W.W."/>
            <person name="Ma L.J."/>
            <person name="Mackey A.J."/>
            <person name="Manning G."/>
            <person name="Martin F."/>
            <person name="Muraguchi H."/>
            <person name="Natvig D.O."/>
            <person name="Palmerini H."/>
            <person name="Ramesh M.A."/>
            <person name="Rehmeyer C.J."/>
            <person name="Roe B.A."/>
            <person name="Shenoy N."/>
            <person name="Stanke M."/>
            <person name="Ter-Hovhannisyan V."/>
            <person name="Tunlid A."/>
            <person name="Velagapudi R."/>
            <person name="Vision T.J."/>
            <person name="Zeng Q."/>
            <person name="Zolan M.E."/>
            <person name="Pukkila P.J."/>
        </authorList>
    </citation>
    <scope>NUCLEOTIDE SEQUENCE [LARGE SCALE GENOMIC DNA]</scope>
    <source>
        <strain evidence="3">Okayama-7 / 130 / ATCC MYA-4618 / FGSC 9003</strain>
    </source>
</reference>
<protein>
    <submittedName>
        <fullName evidence="2">Uncharacterized protein</fullName>
    </submittedName>
</protein>
<accession>D6RMN2</accession>
<dbReference type="Proteomes" id="UP000001861">
    <property type="component" value="Unassembled WGS sequence"/>
</dbReference>
<dbReference type="RefSeq" id="XP_002911128.1">
    <property type="nucleotide sequence ID" value="XM_002911082.1"/>
</dbReference>
<proteinExistence type="predicted"/>
<organism evidence="2 3">
    <name type="scientific">Coprinopsis cinerea (strain Okayama-7 / 130 / ATCC MYA-4618 / FGSC 9003)</name>
    <name type="common">Inky cap fungus</name>
    <name type="synonym">Hormographiella aspergillata</name>
    <dbReference type="NCBI Taxonomy" id="240176"/>
    <lineage>
        <taxon>Eukaryota</taxon>
        <taxon>Fungi</taxon>
        <taxon>Dikarya</taxon>
        <taxon>Basidiomycota</taxon>
        <taxon>Agaricomycotina</taxon>
        <taxon>Agaricomycetes</taxon>
        <taxon>Agaricomycetidae</taxon>
        <taxon>Agaricales</taxon>
        <taxon>Agaricineae</taxon>
        <taxon>Psathyrellaceae</taxon>
        <taxon>Coprinopsis</taxon>
    </lineage>
</organism>
<dbReference type="AlphaFoldDB" id="D6RMN2"/>
<sequence length="166" mass="16797">MDQEGWRSASSGSSEDWLRDGWPSVRELGLDRGSKCMGTLLGGHMADMASHQVDRVRKGKDEVGGSVNVGGVVVVWGVAVTEVGVGPTVGLEGLHVVVMHGGHGSGTGQGGQMSPRHGGHIGGAGQLGQMTQRWGGGSGMGTEVPVTSGAGTAFTAYSTPMITASL</sequence>